<dbReference type="Gene3D" id="2.60.40.640">
    <property type="match status" value="1"/>
</dbReference>
<dbReference type="Proteomes" id="UP000030693">
    <property type="component" value="Unassembled WGS sequence"/>
</dbReference>
<name>A0A058YZ35_FONAL</name>
<evidence type="ECO:0000313" key="2">
    <source>
        <dbReference type="EMBL" id="KCV67265.1"/>
    </source>
</evidence>
<dbReference type="Pfam" id="PF03643">
    <property type="entry name" value="Vps26"/>
    <property type="match status" value="1"/>
</dbReference>
<proteinExistence type="inferred from homology"/>
<dbReference type="EMBL" id="KB932260">
    <property type="protein sequence ID" value="KCV67265.1"/>
    <property type="molecule type" value="Genomic_DNA"/>
</dbReference>
<reference evidence="2" key="1">
    <citation type="submission" date="2013-04" db="EMBL/GenBank/DDBJ databases">
        <title>The Genome Sequence of Fonticula alba ATCC 38817.</title>
        <authorList>
            <consortium name="The Broad Institute Genomics Platform"/>
            <person name="Russ C."/>
            <person name="Cuomo C."/>
            <person name="Burger G."/>
            <person name="Gray M.W."/>
            <person name="Holland P.W.H."/>
            <person name="King N."/>
            <person name="Lang F.B.F."/>
            <person name="Roger A.J."/>
            <person name="Ruiz-Trillo I."/>
            <person name="Brown M."/>
            <person name="Walker B."/>
            <person name="Young S."/>
            <person name="Zeng Q."/>
            <person name="Gargeya S."/>
            <person name="Fitzgerald M."/>
            <person name="Haas B."/>
            <person name="Abouelleil A."/>
            <person name="Allen A.W."/>
            <person name="Alvarado L."/>
            <person name="Arachchi H.M."/>
            <person name="Berlin A.M."/>
            <person name="Chapman S.B."/>
            <person name="Gainer-Dewar J."/>
            <person name="Goldberg J."/>
            <person name="Griggs A."/>
            <person name="Gujja S."/>
            <person name="Hansen M."/>
            <person name="Howarth C."/>
            <person name="Imamovic A."/>
            <person name="Ireland A."/>
            <person name="Larimer J."/>
            <person name="McCowan C."/>
            <person name="Murphy C."/>
            <person name="Pearson M."/>
            <person name="Poon T.W."/>
            <person name="Priest M."/>
            <person name="Roberts A."/>
            <person name="Saif S."/>
            <person name="Shea T."/>
            <person name="Sisk P."/>
            <person name="Sykes S."/>
            <person name="Wortman J."/>
            <person name="Nusbaum C."/>
            <person name="Birren B."/>
        </authorList>
    </citation>
    <scope>NUCLEOTIDE SEQUENCE [LARGE SCALE GENOMIC DNA]</scope>
    <source>
        <strain evidence="2">ATCC 38817</strain>
    </source>
</reference>
<dbReference type="AlphaFoldDB" id="A0A058YZ35"/>
<dbReference type="InterPro" id="IPR028934">
    <property type="entry name" value="Vps26-related"/>
</dbReference>
<dbReference type="GO" id="GO:0006886">
    <property type="term" value="P:intracellular protein transport"/>
    <property type="evidence" value="ECO:0007669"/>
    <property type="project" value="InterPro"/>
</dbReference>
<dbReference type="RefSeq" id="XP_009498329.1">
    <property type="nucleotide sequence ID" value="XM_009500054.1"/>
</dbReference>
<feature type="non-terminal residue" evidence="2">
    <location>
        <position position="89"/>
    </location>
</feature>
<sequence length="89" mass="10112">MPGHSISGKVVLNLNSARLEHGGIKVELVGCTEPHYDAKQSRQFIVLVHELRSAGTIERSTTFDFCFEEEVWVQRFTPRPALNNNIKME</sequence>
<organism evidence="2">
    <name type="scientific">Fonticula alba</name>
    <name type="common">Slime mold</name>
    <dbReference type="NCBI Taxonomy" id="691883"/>
    <lineage>
        <taxon>Eukaryota</taxon>
        <taxon>Rotosphaerida</taxon>
        <taxon>Fonticulaceae</taxon>
        <taxon>Fonticula</taxon>
    </lineage>
</organism>
<protein>
    <submittedName>
        <fullName evidence="2">Uncharacterized protein</fullName>
    </submittedName>
</protein>
<evidence type="ECO:0000313" key="3">
    <source>
        <dbReference type="Proteomes" id="UP000030693"/>
    </source>
</evidence>
<dbReference type="OrthoDB" id="3821113at2759"/>
<accession>A0A058YZ35</accession>
<dbReference type="InterPro" id="IPR014752">
    <property type="entry name" value="Arrestin-like_C"/>
</dbReference>
<dbReference type="PANTHER" id="PTHR12233">
    <property type="entry name" value="VACUOLAR PROTEIN SORTING 26 RELATED"/>
    <property type="match status" value="1"/>
</dbReference>
<keyword evidence="3" id="KW-1185">Reference proteome</keyword>
<gene>
    <name evidence="2" type="ORF">H696_06312</name>
</gene>
<dbReference type="STRING" id="691883.A0A058YZ35"/>
<evidence type="ECO:0000256" key="1">
    <source>
        <dbReference type="ARBA" id="ARBA00009100"/>
    </source>
</evidence>
<dbReference type="GeneID" id="20531037"/>
<comment type="similarity">
    <text evidence="1">Belongs to the VPS26 family.</text>
</comment>